<accession>A0A0A9B4R1</accession>
<sequence>MRRLLEARADLDILYDEDGPEEALMIPLPVCSNVLCHRLARLAVGCCGRSYCCVQHLLESPHPRNHAVGLPTLLVRSDLSLDAVVPGCVRPACPPWWLRKAFCTSDQIVYEFLSSDDRVGGQMVHSYEAGQNEPVVEF</sequence>
<protein>
    <submittedName>
        <fullName evidence="1">Uncharacterized protein</fullName>
    </submittedName>
</protein>
<proteinExistence type="predicted"/>
<reference evidence="1" key="1">
    <citation type="submission" date="2014-09" db="EMBL/GenBank/DDBJ databases">
        <authorList>
            <person name="Magalhaes I.L.F."/>
            <person name="Oliveira U."/>
            <person name="Santos F.R."/>
            <person name="Vidigal T.H.D.A."/>
            <person name="Brescovit A.D."/>
            <person name="Santos A.J."/>
        </authorList>
    </citation>
    <scope>NUCLEOTIDE SEQUENCE</scope>
    <source>
        <tissue evidence="1">Shoot tissue taken approximately 20 cm above the soil surface</tissue>
    </source>
</reference>
<dbReference type="AlphaFoldDB" id="A0A0A9B4R1"/>
<evidence type="ECO:0000313" key="1">
    <source>
        <dbReference type="EMBL" id="JAD56125.1"/>
    </source>
</evidence>
<dbReference type="EMBL" id="GBRH01241770">
    <property type="protein sequence ID" value="JAD56125.1"/>
    <property type="molecule type" value="Transcribed_RNA"/>
</dbReference>
<name>A0A0A9B4R1_ARUDO</name>
<organism evidence="1">
    <name type="scientific">Arundo donax</name>
    <name type="common">Giant reed</name>
    <name type="synonym">Donax arundinaceus</name>
    <dbReference type="NCBI Taxonomy" id="35708"/>
    <lineage>
        <taxon>Eukaryota</taxon>
        <taxon>Viridiplantae</taxon>
        <taxon>Streptophyta</taxon>
        <taxon>Embryophyta</taxon>
        <taxon>Tracheophyta</taxon>
        <taxon>Spermatophyta</taxon>
        <taxon>Magnoliopsida</taxon>
        <taxon>Liliopsida</taxon>
        <taxon>Poales</taxon>
        <taxon>Poaceae</taxon>
        <taxon>PACMAD clade</taxon>
        <taxon>Arundinoideae</taxon>
        <taxon>Arundineae</taxon>
        <taxon>Arundo</taxon>
    </lineage>
</organism>
<reference evidence="1" key="2">
    <citation type="journal article" date="2015" name="Data Brief">
        <title>Shoot transcriptome of the giant reed, Arundo donax.</title>
        <authorList>
            <person name="Barrero R.A."/>
            <person name="Guerrero F.D."/>
            <person name="Moolhuijzen P."/>
            <person name="Goolsby J.A."/>
            <person name="Tidwell J."/>
            <person name="Bellgard S.E."/>
            <person name="Bellgard M.I."/>
        </authorList>
    </citation>
    <scope>NUCLEOTIDE SEQUENCE</scope>
    <source>
        <tissue evidence="1">Shoot tissue taken approximately 20 cm above the soil surface</tissue>
    </source>
</reference>